<feature type="chain" id="PRO_5002007450" evidence="4">
    <location>
        <begin position="21"/>
        <end position="525"/>
    </location>
</feature>
<dbReference type="PROSITE" id="PS51123">
    <property type="entry name" value="OMPA_2"/>
    <property type="match status" value="1"/>
</dbReference>
<reference evidence="8 9" key="1">
    <citation type="submission" date="2012-10" db="EMBL/GenBank/DDBJ databases">
        <title>Genome sequencing and analysis of entomopathogenic fungi Beauveria bassiana D1-5.</title>
        <authorList>
            <person name="Li Q."/>
            <person name="Wang L."/>
            <person name="Zhang Z."/>
            <person name="Wang Q."/>
            <person name="Ren J."/>
            <person name="Wang M."/>
            <person name="Xu W."/>
            <person name="Wang J."/>
            <person name="Lu Y."/>
            <person name="Du Q."/>
            <person name="Sun Z."/>
        </authorList>
    </citation>
    <scope>NUCLEOTIDE SEQUENCE [LARGE SCALE GENOMIC DNA]</scope>
    <source>
        <strain evidence="8 9">D1-5</strain>
    </source>
</reference>
<gene>
    <name evidence="8" type="ORF">BBAD15_g444</name>
</gene>
<dbReference type="Gene3D" id="3.30.1330.60">
    <property type="entry name" value="OmpA-like domain"/>
    <property type="match status" value="1"/>
</dbReference>
<name>A0A0A2W4V3_BEABA</name>
<keyword evidence="2 3" id="KW-0472">Membrane</keyword>
<proteinExistence type="predicted"/>
<dbReference type="InterPro" id="IPR006665">
    <property type="entry name" value="OmpA-like"/>
</dbReference>
<dbReference type="STRING" id="1245745.A0A0A2W4V3"/>
<dbReference type="SUPFAM" id="SSF55073">
    <property type="entry name" value="Nucleotide cyclase"/>
    <property type="match status" value="1"/>
</dbReference>
<dbReference type="GO" id="GO:0005886">
    <property type="term" value="C:plasma membrane"/>
    <property type="evidence" value="ECO:0007669"/>
    <property type="project" value="TreeGrafter"/>
</dbReference>
<evidence type="ECO:0000259" key="6">
    <source>
        <dbReference type="PROSITE" id="PS50887"/>
    </source>
</evidence>
<dbReference type="CDD" id="cd01949">
    <property type="entry name" value="GGDEF"/>
    <property type="match status" value="1"/>
</dbReference>
<dbReference type="InterPro" id="IPR033417">
    <property type="entry name" value="CHASE8"/>
</dbReference>
<dbReference type="GO" id="GO:0043709">
    <property type="term" value="P:cell adhesion involved in single-species biofilm formation"/>
    <property type="evidence" value="ECO:0007669"/>
    <property type="project" value="TreeGrafter"/>
</dbReference>
<dbReference type="PROSITE" id="PS50887">
    <property type="entry name" value="GGDEF"/>
    <property type="match status" value="1"/>
</dbReference>
<dbReference type="InterPro" id="IPR043128">
    <property type="entry name" value="Rev_trsase/Diguanyl_cyclase"/>
</dbReference>
<evidence type="ECO:0000256" key="2">
    <source>
        <dbReference type="ARBA" id="ARBA00023136"/>
    </source>
</evidence>
<dbReference type="FunFam" id="3.30.70.270:FF:000017">
    <property type="entry name" value="Predicted diguanylate cyclase"/>
    <property type="match status" value="1"/>
</dbReference>
<evidence type="ECO:0000256" key="1">
    <source>
        <dbReference type="ARBA" id="ARBA00004370"/>
    </source>
</evidence>
<evidence type="ECO:0000256" key="4">
    <source>
        <dbReference type="SAM" id="SignalP"/>
    </source>
</evidence>
<dbReference type="InterPro" id="IPR000160">
    <property type="entry name" value="GGDEF_dom"/>
</dbReference>
<evidence type="ECO:0000313" key="8">
    <source>
        <dbReference type="EMBL" id="KGQ13652.1"/>
    </source>
</evidence>
<dbReference type="HOGENOM" id="CLU_039310_2_0_1"/>
<protein>
    <submittedName>
        <fullName evidence="8">Putative diguanylate cyclase YfiN</fullName>
    </submittedName>
</protein>
<dbReference type="Pfam" id="PF00990">
    <property type="entry name" value="GGDEF"/>
    <property type="match status" value="1"/>
</dbReference>
<comment type="caution">
    <text evidence="8">The sequence shown here is derived from an EMBL/GenBank/DDBJ whole genome shotgun (WGS) entry which is preliminary data.</text>
</comment>
<dbReference type="Proteomes" id="UP000030106">
    <property type="component" value="Unassembled WGS sequence"/>
</dbReference>
<feature type="signal peptide" evidence="4">
    <location>
        <begin position="1"/>
        <end position="20"/>
    </location>
</feature>
<dbReference type="NCBIfam" id="TIGR00254">
    <property type="entry name" value="GGDEF"/>
    <property type="match status" value="1"/>
</dbReference>
<comment type="subcellular location">
    <subcellularLocation>
        <location evidence="1">Membrane</location>
    </subcellularLocation>
</comment>
<feature type="domain" description="OmpA-like" evidence="7">
    <location>
        <begin position="408"/>
        <end position="525"/>
    </location>
</feature>
<keyword evidence="3" id="KW-0812">Transmembrane</keyword>
<evidence type="ECO:0000313" key="9">
    <source>
        <dbReference type="Proteomes" id="UP000030106"/>
    </source>
</evidence>
<dbReference type="EMBL" id="ANFO01000030">
    <property type="protein sequence ID" value="KGQ13652.1"/>
    <property type="molecule type" value="Genomic_DNA"/>
</dbReference>
<evidence type="ECO:0000256" key="3">
    <source>
        <dbReference type="SAM" id="Phobius"/>
    </source>
</evidence>
<accession>A0A0A2W4V3</accession>
<keyword evidence="3" id="KW-1133">Transmembrane helix</keyword>
<feature type="domain" description="HAMP" evidence="5">
    <location>
        <begin position="154"/>
        <end position="207"/>
    </location>
</feature>
<dbReference type="NCBIfam" id="NF007423">
    <property type="entry name" value="PRK09966.1"/>
    <property type="match status" value="1"/>
</dbReference>
<dbReference type="AlphaFoldDB" id="A0A0A2W4V3"/>
<dbReference type="SUPFAM" id="SSF103088">
    <property type="entry name" value="OmpA-like"/>
    <property type="match status" value="1"/>
</dbReference>
<evidence type="ECO:0000259" key="7">
    <source>
        <dbReference type="PROSITE" id="PS51123"/>
    </source>
</evidence>
<dbReference type="PRINTS" id="PR01021">
    <property type="entry name" value="OMPADOMAIN"/>
</dbReference>
<dbReference type="PANTHER" id="PTHR45138:SF6">
    <property type="entry name" value="DIGUANYLATE CYCLASE DGCN"/>
    <property type="match status" value="1"/>
</dbReference>
<dbReference type="PROSITE" id="PS50885">
    <property type="entry name" value="HAMP"/>
    <property type="match status" value="1"/>
</dbReference>
<sequence>MLVVWLLLSVASMLTLKQYAQKNLELLAVTVSHSLEAAVVFRDGTAANETLAVLGKQGQFTAAKVVDANGQELTHWQADKPAQHDMVGGLVTRWLYPHPIRQPIWHNGKIIGEMRLIGTDATVTLFVWLSLGVLTACILLASVIALGISRHLHRDIDAALQNITDVVHDVRSNRNFSRRVSPEKVEEFHLFALDFNSLLDEMEEWQKQLQLKNASLQKTALQDPLTGLANRAAFRSALDKLIEDSATLHDSALLFMDGDNFKFVNDTWGHAAGDAVLIEVAKRLLMFANTRHLAFRLGGDEFAMLLHSVNSEEQASSVLKQLKEMVEQPILLPGEHWVTMTLSIGVALAKDITSAESLMETADRNMYIEKHRQPILFSFLLTGCQAPPSTFSPEQVAAMRAYGFSESNDGWSLGLSDKILFGKNQYKLQPESYQTIQSMAARLSATGLKHARMDGHTDNYGEDAYNEQLSLKRANIVADAWAEGAHIPRSNLTTQGLGKKYPVASNSTGEGRAENRRVAVVITAP</sequence>
<dbReference type="Pfam" id="PF00691">
    <property type="entry name" value="OmpA"/>
    <property type="match status" value="1"/>
</dbReference>
<keyword evidence="4" id="KW-0732">Signal</keyword>
<dbReference type="GO" id="GO:0052621">
    <property type="term" value="F:diguanylate cyclase activity"/>
    <property type="evidence" value="ECO:0007669"/>
    <property type="project" value="TreeGrafter"/>
</dbReference>
<dbReference type="InterPro" id="IPR003660">
    <property type="entry name" value="HAMP_dom"/>
</dbReference>
<dbReference type="InterPro" id="IPR050469">
    <property type="entry name" value="Diguanylate_Cyclase"/>
</dbReference>
<dbReference type="InterPro" id="IPR006664">
    <property type="entry name" value="OMP_bac"/>
</dbReference>
<evidence type="ECO:0000259" key="5">
    <source>
        <dbReference type="PROSITE" id="PS50885"/>
    </source>
</evidence>
<dbReference type="Pfam" id="PF17152">
    <property type="entry name" value="CHASE8"/>
    <property type="match status" value="1"/>
</dbReference>
<dbReference type="GO" id="GO:0007165">
    <property type="term" value="P:signal transduction"/>
    <property type="evidence" value="ECO:0007669"/>
    <property type="project" value="InterPro"/>
</dbReference>
<organism evidence="8 9">
    <name type="scientific">Beauveria bassiana D1-5</name>
    <dbReference type="NCBI Taxonomy" id="1245745"/>
    <lineage>
        <taxon>Eukaryota</taxon>
        <taxon>Fungi</taxon>
        <taxon>Dikarya</taxon>
        <taxon>Ascomycota</taxon>
        <taxon>Pezizomycotina</taxon>
        <taxon>Sordariomycetes</taxon>
        <taxon>Hypocreomycetidae</taxon>
        <taxon>Hypocreales</taxon>
        <taxon>Cordycipitaceae</taxon>
        <taxon>Beauveria</taxon>
    </lineage>
</organism>
<dbReference type="CDD" id="cd07185">
    <property type="entry name" value="OmpA_C-like"/>
    <property type="match status" value="1"/>
</dbReference>
<dbReference type="SMART" id="SM00267">
    <property type="entry name" value="GGDEF"/>
    <property type="match status" value="1"/>
</dbReference>
<dbReference type="InterPro" id="IPR036737">
    <property type="entry name" value="OmpA-like_sf"/>
</dbReference>
<feature type="transmembrane region" description="Helical" evidence="3">
    <location>
        <begin position="125"/>
        <end position="148"/>
    </location>
</feature>
<dbReference type="PANTHER" id="PTHR45138">
    <property type="entry name" value="REGULATORY COMPONENTS OF SENSORY TRANSDUCTION SYSTEM"/>
    <property type="match status" value="1"/>
</dbReference>
<dbReference type="Gene3D" id="3.30.70.270">
    <property type="match status" value="1"/>
</dbReference>
<dbReference type="NCBIfam" id="NF007424">
    <property type="entry name" value="PRK09967.1"/>
    <property type="match status" value="1"/>
</dbReference>
<dbReference type="SMR" id="A0A0A2W4V3"/>
<dbReference type="InterPro" id="IPR029787">
    <property type="entry name" value="Nucleotide_cyclase"/>
</dbReference>
<feature type="domain" description="GGDEF" evidence="6">
    <location>
        <begin position="249"/>
        <end position="380"/>
    </location>
</feature>